<dbReference type="AlphaFoldDB" id="A0A3M6W838"/>
<evidence type="ECO:0000313" key="6">
    <source>
        <dbReference type="Proteomes" id="UP000281245"/>
    </source>
</evidence>
<dbReference type="PANTHER" id="PTHR43364:SF4">
    <property type="entry name" value="NAD(P)-LINKED OXIDOREDUCTASE SUPERFAMILY PROTEIN"/>
    <property type="match status" value="1"/>
</dbReference>
<protein>
    <recommendedName>
        <fullName evidence="2">NADP-dependent oxidoreductase domain-containing protein</fullName>
    </recommendedName>
</protein>
<dbReference type="CDD" id="cd19075">
    <property type="entry name" value="AKR_AKR7A1-5"/>
    <property type="match status" value="1"/>
</dbReference>
<dbReference type="OrthoDB" id="48988at2759"/>
<dbReference type="Proteomes" id="UP000281245">
    <property type="component" value="Unassembled WGS sequence"/>
</dbReference>
<name>A0A3M6W838_HORWE</name>
<sequence>MYAVMSGIKNVFGGAAVNDNRGFTTVEAVKEAFQIMGAGDCKIVDTATLYGKSEEMLGNAGVAQRYTVDTKHMGGFQPGYAKKENVIADAENSKKKLGCNVDIYYIHAPDPDTPLENTLEGVNEVYKSGFFKRFGLSNYKAEDVEKVYNLCKEKGYPLPQVYQGNYSPVARKQEEVLFPTLRKLGISFYAYSPIAGGFLTKTKQDILDGKGRFDTSTSIGQMYAGMYSKPSYLEALAQWEAIAKDEGISRAELAYRWVKYNSPLKPENGDAIIIGASSAQQLKETLGSINKGPLSDKAVKAIDGVWNTIKHEAPLDNYYK</sequence>
<accession>A0A3M6W838</accession>
<dbReference type="Proteomes" id="UP000271337">
    <property type="component" value="Unassembled WGS sequence"/>
</dbReference>
<dbReference type="Gene3D" id="3.20.20.100">
    <property type="entry name" value="NADP-dependent oxidoreductase domain"/>
    <property type="match status" value="1"/>
</dbReference>
<evidence type="ECO:0000313" key="5">
    <source>
        <dbReference type="Proteomes" id="UP000271337"/>
    </source>
</evidence>
<evidence type="ECO:0000313" key="3">
    <source>
        <dbReference type="EMBL" id="RMX74703.1"/>
    </source>
</evidence>
<dbReference type="Pfam" id="PF00248">
    <property type="entry name" value="Aldo_ket_red"/>
    <property type="match status" value="1"/>
</dbReference>
<dbReference type="GO" id="GO:0016491">
    <property type="term" value="F:oxidoreductase activity"/>
    <property type="evidence" value="ECO:0007669"/>
    <property type="project" value="UniProtKB-KW"/>
</dbReference>
<evidence type="ECO:0000313" key="4">
    <source>
        <dbReference type="EMBL" id="RMY20913.1"/>
    </source>
</evidence>
<evidence type="ECO:0000259" key="2">
    <source>
        <dbReference type="Pfam" id="PF00248"/>
    </source>
</evidence>
<comment type="caution">
    <text evidence="3">The sequence shown here is derived from an EMBL/GenBank/DDBJ whole genome shotgun (WGS) entry which is preliminary data.</text>
</comment>
<dbReference type="EMBL" id="QWIL01000283">
    <property type="protein sequence ID" value="RMY20913.1"/>
    <property type="molecule type" value="Genomic_DNA"/>
</dbReference>
<dbReference type="InterPro" id="IPR036812">
    <property type="entry name" value="NAD(P)_OxRdtase_dom_sf"/>
</dbReference>
<dbReference type="SUPFAM" id="SSF51430">
    <property type="entry name" value="NAD(P)-linked oxidoreductase"/>
    <property type="match status" value="1"/>
</dbReference>
<dbReference type="EMBL" id="QWIJ01001463">
    <property type="protein sequence ID" value="RMX74703.1"/>
    <property type="molecule type" value="Genomic_DNA"/>
</dbReference>
<proteinExistence type="predicted"/>
<dbReference type="PANTHER" id="PTHR43364">
    <property type="entry name" value="NADH-SPECIFIC METHYLGLYOXAL REDUCTASE-RELATED"/>
    <property type="match status" value="1"/>
</dbReference>
<feature type="domain" description="NADP-dependent oxidoreductase" evidence="2">
    <location>
        <begin position="12"/>
        <end position="306"/>
    </location>
</feature>
<evidence type="ECO:0000256" key="1">
    <source>
        <dbReference type="ARBA" id="ARBA00023002"/>
    </source>
</evidence>
<keyword evidence="1" id="KW-0560">Oxidoreductase</keyword>
<organism evidence="3 6">
    <name type="scientific">Hortaea werneckii</name>
    <name type="common">Black yeast</name>
    <name type="synonym">Cladosporium werneckii</name>
    <dbReference type="NCBI Taxonomy" id="91943"/>
    <lineage>
        <taxon>Eukaryota</taxon>
        <taxon>Fungi</taxon>
        <taxon>Dikarya</taxon>
        <taxon>Ascomycota</taxon>
        <taxon>Pezizomycotina</taxon>
        <taxon>Dothideomycetes</taxon>
        <taxon>Dothideomycetidae</taxon>
        <taxon>Mycosphaerellales</taxon>
        <taxon>Teratosphaeriaceae</taxon>
        <taxon>Hortaea</taxon>
    </lineage>
</organism>
<gene>
    <name evidence="4" type="ORF">D0867_03669</name>
    <name evidence="3" type="ORF">D0869_12335</name>
</gene>
<dbReference type="InterPro" id="IPR050523">
    <property type="entry name" value="AKR_Detox_Biosynth"/>
</dbReference>
<reference evidence="5 6" key="1">
    <citation type="journal article" date="2018" name="BMC Genomics">
        <title>Genomic evidence for intraspecific hybridization in a clonal and extremely halotolerant yeast.</title>
        <authorList>
            <person name="Gostincar C."/>
            <person name="Stajich J.E."/>
            <person name="Zupancic J."/>
            <person name="Zalar P."/>
            <person name="Gunde-Cimerman N."/>
        </authorList>
    </citation>
    <scope>NUCLEOTIDE SEQUENCE [LARGE SCALE GENOMIC DNA]</scope>
    <source>
        <strain evidence="3 6">EXF-6656</strain>
        <strain evidence="4 5">EXF-6669</strain>
    </source>
</reference>
<dbReference type="InterPro" id="IPR023210">
    <property type="entry name" value="NADP_OxRdtase_dom"/>
</dbReference>